<dbReference type="Proteomes" id="UP000685013">
    <property type="component" value="Chromosome 18"/>
</dbReference>
<gene>
    <name evidence="2" type="ORF">SDJN03_27915</name>
</gene>
<reference evidence="2 3" key="1">
    <citation type="journal article" date="2021" name="Hortic Res">
        <title>The domestication of Cucurbita argyrosperma as revealed by the genome of its wild relative.</title>
        <authorList>
            <person name="Barrera-Redondo J."/>
            <person name="Sanchez-de la Vega G."/>
            <person name="Aguirre-Liguori J.A."/>
            <person name="Castellanos-Morales G."/>
            <person name="Gutierrez-Guerrero Y.T."/>
            <person name="Aguirre-Dugua X."/>
            <person name="Aguirre-Planter E."/>
            <person name="Tenaillon M.I."/>
            <person name="Lira-Saade R."/>
            <person name="Eguiarte L.E."/>
        </authorList>
    </citation>
    <scope>NUCLEOTIDE SEQUENCE [LARGE SCALE GENOMIC DNA]</scope>
    <source>
        <strain evidence="2">JBR-2021</strain>
    </source>
</reference>
<evidence type="ECO:0000313" key="3">
    <source>
        <dbReference type="Proteomes" id="UP000685013"/>
    </source>
</evidence>
<keyword evidence="1" id="KW-0732">Signal</keyword>
<evidence type="ECO:0000256" key="1">
    <source>
        <dbReference type="SAM" id="SignalP"/>
    </source>
</evidence>
<sequence>MNLIWSTLKSFIYCLLGFNGGSPEAAMAAAAAAAPSPPTGPEAAMVAAAKHFSSAHKLRNVQDTFGCRDFLSLDCLKL</sequence>
<organism evidence="2 3">
    <name type="scientific">Cucurbita argyrosperma subsp. sororia</name>
    <dbReference type="NCBI Taxonomy" id="37648"/>
    <lineage>
        <taxon>Eukaryota</taxon>
        <taxon>Viridiplantae</taxon>
        <taxon>Streptophyta</taxon>
        <taxon>Embryophyta</taxon>
        <taxon>Tracheophyta</taxon>
        <taxon>Spermatophyta</taxon>
        <taxon>Magnoliopsida</taxon>
        <taxon>eudicotyledons</taxon>
        <taxon>Gunneridae</taxon>
        <taxon>Pentapetalae</taxon>
        <taxon>rosids</taxon>
        <taxon>fabids</taxon>
        <taxon>Cucurbitales</taxon>
        <taxon>Cucurbitaceae</taxon>
        <taxon>Cucurbiteae</taxon>
        <taxon>Cucurbita</taxon>
    </lineage>
</organism>
<proteinExistence type="predicted"/>
<evidence type="ECO:0000313" key="2">
    <source>
        <dbReference type="EMBL" id="KAG6574028.1"/>
    </source>
</evidence>
<accession>A0AAV6M313</accession>
<name>A0AAV6M313_9ROSI</name>
<comment type="caution">
    <text evidence="2">The sequence shown here is derived from an EMBL/GenBank/DDBJ whole genome shotgun (WGS) entry which is preliminary data.</text>
</comment>
<dbReference type="AlphaFoldDB" id="A0AAV6M313"/>
<protein>
    <recommendedName>
        <fullName evidence="4">Secreted protein</fullName>
    </recommendedName>
</protein>
<evidence type="ECO:0008006" key="4">
    <source>
        <dbReference type="Google" id="ProtNLM"/>
    </source>
</evidence>
<dbReference type="EMBL" id="JAGKQH010000018">
    <property type="protein sequence ID" value="KAG6574028.1"/>
    <property type="molecule type" value="Genomic_DNA"/>
</dbReference>
<feature type="chain" id="PRO_5043775686" description="Secreted protein" evidence="1">
    <location>
        <begin position="18"/>
        <end position="78"/>
    </location>
</feature>
<feature type="non-terminal residue" evidence="2">
    <location>
        <position position="1"/>
    </location>
</feature>
<feature type="signal peptide" evidence="1">
    <location>
        <begin position="1"/>
        <end position="17"/>
    </location>
</feature>
<keyword evidence="3" id="KW-1185">Reference proteome</keyword>